<name>A0A5S4F4I4_9ACTN</name>
<dbReference type="Proteomes" id="UP000309128">
    <property type="component" value="Unassembled WGS sequence"/>
</dbReference>
<dbReference type="RefSeq" id="WP_138671304.1">
    <property type="nucleotide sequence ID" value="NZ_VCKY01000168.1"/>
</dbReference>
<reference evidence="1 2" key="1">
    <citation type="submission" date="2019-05" db="EMBL/GenBank/DDBJ databases">
        <title>Draft genome sequence of Nonomuraea turkmeniaca DSM 43926.</title>
        <authorList>
            <person name="Saricaoglu S."/>
            <person name="Isik K."/>
        </authorList>
    </citation>
    <scope>NUCLEOTIDE SEQUENCE [LARGE SCALE GENOMIC DNA]</scope>
    <source>
        <strain evidence="1 2">DSM 43926</strain>
    </source>
</reference>
<evidence type="ECO:0000313" key="2">
    <source>
        <dbReference type="Proteomes" id="UP000309128"/>
    </source>
</evidence>
<sequence>MKRLPISSLAKLARAWSSPEMDRPVLWRTLIGRDTWALLLITKGKLGDLPPRPETGPTMRLSGKWARKTGADLQPEQLLYERISQHLRANAQEKTELGVWFAAAIATDAAVAALAEFGVDVAALVRPEPLEEGPHA</sequence>
<dbReference type="EMBL" id="VCKY01000168">
    <property type="protein sequence ID" value="TMR11055.1"/>
    <property type="molecule type" value="Genomic_DNA"/>
</dbReference>
<comment type="caution">
    <text evidence="1">The sequence shown here is derived from an EMBL/GenBank/DDBJ whole genome shotgun (WGS) entry which is preliminary data.</text>
</comment>
<organism evidence="1 2">
    <name type="scientific">Nonomuraea turkmeniaca</name>
    <dbReference type="NCBI Taxonomy" id="103838"/>
    <lineage>
        <taxon>Bacteria</taxon>
        <taxon>Bacillati</taxon>
        <taxon>Actinomycetota</taxon>
        <taxon>Actinomycetes</taxon>
        <taxon>Streptosporangiales</taxon>
        <taxon>Streptosporangiaceae</taxon>
        <taxon>Nonomuraea</taxon>
    </lineage>
</organism>
<accession>A0A5S4F4I4</accession>
<dbReference type="AlphaFoldDB" id="A0A5S4F4I4"/>
<gene>
    <name evidence="1" type="ORF">ETD86_37050</name>
</gene>
<proteinExistence type="predicted"/>
<keyword evidence="2" id="KW-1185">Reference proteome</keyword>
<evidence type="ECO:0000313" key="1">
    <source>
        <dbReference type="EMBL" id="TMR11055.1"/>
    </source>
</evidence>
<protein>
    <submittedName>
        <fullName evidence="1">Uncharacterized protein</fullName>
    </submittedName>
</protein>
<dbReference type="OrthoDB" id="9789139at2"/>